<evidence type="ECO:0000313" key="2">
    <source>
        <dbReference type="Proteomes" id="UP000515450"/>
    </source>
</evidence>
<dbReference type="AlphaFoldDB" id="A0A7G5E5L3"/>
<dbReference type="PROSITE" id="PS51257">
    <property type="entry name" value="PROKAR_LIPOPROTEIN"/>
    <property type="match status" value="1"/>
</dbReference>
<dbReference type="InterPro" id="IPR041662">
    <property type="entry name" value="SusD-like_2"/>
</dbReference>
<keyword evidence="2" id="KW-1185">Reference proteome</keyword>
<reference evidence="1 2" key="1">
    <citation type="journal article" date="2020" name="G3 (Bethesda)">
        <title>CeMbio - The Caenorhabditis elegans Microbiome Resource.</title>
        <authorList>
            <person name="Dirksen P."/>
            <person name="Assie A."/>
            <person name="Zimmermann J."/>
            <person name="Zhang F."/>
            <person name="Tietje A.M."/>
            <person name="Marsh S.A."/>
            <person name="Felix M.A."/>
            <person name="Shapira M."/>
            <person name="Kaleta C."/>
            <person name="Schulenburg H."/>
            <person name="Samuel B."/>
        </authorList>
    </citation>
    <scope>NUCLEOTIDE SEQUENCE [LARGE SCALE GENOMIC DNA]</scope>
    <source>
        <strain evidence="1 2">BIGb0170</strain>
    </source>
</reference>
<dbReference type="Pfam" id="PF12771">
    <property type="entry name" value="SusD-like_2"/>
    <property type="match status" value="1"/>
</dbReference>
<name>A0A7G5E5L3_9SPHI</name>
<dbReference type="Gene3D" id="1.25.40.390">
    <property type="match status" value="1"/>
</dbReference>
<dbReference type="RefSeq" id="WP_182330202.1">
    <property type="nucleotide sequence ID" value="NZ_CP058555.1"/>
</dbReference>
<dbReference type="EMBL" id="CP058555">
    <property type="protein sequence ID" value="QMV69288.1"/>
    <property type="molecule type" value="Genomic_DNA"/>
</dbReference>
<keyword evidence="1" id="KW-0449">Lipoprotein</keyword>
<organism evidence="1 2">
    <name type="scientific">Sphingobacterium paramultivorum</name>
    <dbReference type="NCBI Taxonomy" id="2886510"/>
    <lineage>
        <taxon>Bacteria</taxon>
        <taxon>Pseudomonadati</taxon>
        <taxon>Bacteroidota</taxon>
        <taxon>Sphingobacteriia</taxon>
        <taxon>Sphingobacteriales</taxon>
        <taxon>Sphingobacteriaceae</taxon>
        <taxon>Sphingobacterium</taxon>
    </lineage>
</organism>
<dbReference type="Proteomes" id="UP000515450">
    <property type="component" value="Chromosome"/>
</dbReference>
<evidence type="ECO:0000313" key="1">
    <source>
        <dbReference type="EMBL" id="QMV69288.1"/>
    </source>
</evidence>
<dbReference type="InterPro" id="IPR011990">
    <property type="entry name" value="TPR-like_helical_dom_sf"/>
</dbReference>
<gene>
    <name evidence="1" type="ORF">HS960_17210</name>
</gene>
<proteinExistence type="predicted"/>
<dbReference type="SUPFAM" id="SSF48452">
    <property type="entry name" value="TPR-like"/>
    <property type="match status" value="1"/>
</dbReference>
<protein>
    <submittedName>
        <fullName evidence="1">SusD/RagB family nutrient-binding outer membrane lipoprotein</fullName>
    </submittedName>
</protein>
<sequence>MKKQLFICGLLAASISTITSCKKDSFGEYYENPGKVSESTPEKQFTGMIYDFRALIIPTYGNYFITLRPTINLYIQNLGSINQANQLVPGSAAIEERWNKYYAGLAQYKEFVRLYEALSDEDKTQKRSMALAAKILFYDQTQQMVDLVGDIPWTEAGKLMGNGGDYTISYPKYDKAEDIYTTMLDDLKAISTELNSITVPQTFASTFKTQDLINNGNLTLWKKYCNSLRLRMLTRVSENSQFSARAATELAQIVENQTTFPLILTNSENAQLDIFNTSSDIKSEDIKGAFETDGWYSNIASKYMIDEMNKISDPRRQLLFETGSTANGVYIGLDQSAPSAEQNILVRGTTLSFLHRNTISRNRFLPGLLVTASEVNFLLAEYYSRHNNNAAAKTVFETALKESVDLYTKISQKSDDATIAKAAVPTATQITDFVTAVNWDNTTNKIQLIATQKWLHFNLFQAVQNWSEQRRLDYPKFTIPTFTTDRQKTVPVRLTLPQTEATYNAKNYEEVKSKDTPDTKLFWDVN</sequence>
<accession>A0A7G5E5L3</accession>